<dbReference type="AlphaFoldDB" id="A0A401ZP81"/>
<dbReference type="Gene3D" id="1.10.10.10">
    <property type="entry name" value="Winged helix-like DNA-binding domain superfamily/Winged helix DNA-binding domain"/>
    <property type="match status" value="1"/>
</dbReference>
<gene>
    <name evidence="13" type="ORF">KDAU_60470</name>
</gene>
<dbReference type="PANTHER" id="PTHR33202:SF2">
    <property type="entry name" value="FERRIC UPTAKE REGULATION PROTEIN"/>
    <property type="match status" value="1"/>
</dbReference>
<evidence type="ECO:0000256" key="11">
    <source>
        <dbReference type="PIRSR" id="PIRSR602481-1"/>
    </source>
</evidence>
<sequence>MSKEITDKIYTAFDEMSQRNTRPRRLIAERLVQLANSGHDFTTDDLWQELRAIEPRIGRATVFRSIEKLVDKELLDRIEFADGTHHYRVCGGSHHHHLTCTQCHRVVEVDLCLPPEQLNAIGSQTNFEIEGHSLSLFGRCESCRS</sequence>
<organism evidence="13 14">
    <name type="scientific">Dictyobacter aurantiacus</name>
    <dbReference type="NCBI Taxonomy" id="1936993"/>
    <lineage>
        <taxon>Bacteria</taxon>
        <taxon>Bacillati</taxon>
        <taxon>Chloroflexota</taxon>
        <taxon>Ktedonobacteria</taxon>
        <taxon>Ktedonobacterales</taxon>
        <taxon>Dictyobacteraceae</taxon>
        <taxon>Dictyobacter</taxon>
    </lineage>
</organism>
<accession>A0A401ZP81</accession>
<keyword evidence="4" id="KW-0963">Cytoplasm</keyword>
<dbReference type="InterPro" id="IPR043135">
    <property type="entry name" value="Fur_C"/>
</dbReference>
<dbReference type="OrthoDB" id="8659436at2"/>
<dbReference type="InterPro" id="IPR036388">
    <property type="entry name" value="WH-like_DNA-bd_sf"/>
</dbReference>
<keyword evidence="5" id="KW-0678">Repressor</keyword>
<dbReference type="SUPFAM" id="SSF46785">
    <property type="entry name" value="Winged helix' DNA-binding domain"/>
    <property type="match status" value="1"/>
</dbReference>
<keyword evidence="10" id="KW-0804">Transcription</keyword>
<evidence type="ECO:0000256" key="12">
    <source>
        <dbReference type="PIRSR" id="PIRSR602481-2"/>
    </source>
</evidence>
<evidence type="ECO:0000256" key="3">
    <source>
        <dbReference type="ARBA" id="ARBA00011738"/>
    </source>
</evidence>
<dbReference type="GO" id="GO:0005829">
    <property type="term" value="C:cytosol"/>
    <property type="evidence" value="ECO:0007669"/>
    <property type="project" value="TreeGrafter"/>
</dbReference>
<evidence type="ECO:0000256" key="10">
    <source>
        <dbReference type="ARBA" id="ARBA00023163"/>
    </source>
</evidence>
<keyword evidence="14" id="KW-1185">Reference proteome</keyword>
<dbReference type="GO" id="GO:0000976">
    <property type="term" value="F:transcription cis-regulatory region binding"/>
    <property type="evidence" value="ECO:0007669"/>
    <property type="project" value="TreeGrafter"/>
</dbReference>
<feature type="binding site" evidence="12">
    <location>
        <position position="132"/>
    </location>
    <ligand>
        <name>Fe cation</name>
        <dbReference type="ChEBI" id="CHEBI:24875"/>
    </ligand>
</feature>
<keyword evidence="12" id="KW-0408">Iron</keyword>
<feature type="binding site" evidence="11">
    <location>
        <position position="103"/>
    </location>
    <ligand>
        <name>Zn(2+)</name>
        <dbReference type="ChEBI" id="CHEBI:29105"/>
    </ligand>
</feature>
<keyword evidence="9" id="KW-0238">DNA-binding</keyword>
<comment type="cofactor">
    <cofactor evidence="11">
        <name>Zn(2+)</name>
        <dbReference type="ChEBI" id="CHEBI:29105"/>
    </cofactor>
    <text evidence="11">Binds 1 zinc ion per subunit.</text>
</comment>
<evidence type="ECO:0000256" key="9">
    <source>
        <dbReference type="ARBA" id="ARBA00023125"/>
    </source>
</evidence>
<evidence type="ECO:0000256" key="5">
    <source>
        <dbReference type="ARBA" id="ARBA00022491"/>
    </source>
</evidence>
<feature type="binding site" evidence="11">
    <location>
        <position position="143"/>
    </location>
    <ligand>
        <name>Zn(2+)</name>
        <dbReference type="ChEBI" id="CHEBI:29105"/>
    </ligand>
</feature>
<comment type="similarity">
    <text evidence="2">Belongs to the Fur family.</text>
</comment>
<dbReference type="GO" id="GO:0045892">
    <property type="term" value="P:negative regulation of DNA-templated transcription"/>
    <property type="evidence" value="ECO:0007669"/>
    <property type="project" value="TreeGrafter"/>
</dbReference>
<evidence type="ECO:0000256" key="6">
    <source>
        <dbReference type="ARBA" id="ARBA00022723"/>
    </source>
</evidence>
<dbReference type="EMBL" id="BIFQ01000002">
    <property type="protein sequence ID" value="GCE08718.1"/>
    <property type="molecule type" value="Genomic_DNA"/>
</dbReference>
<dbReference type="GO" id="GO:1900376">
    <property type="term" value="P:regulation of secondary metabolite biosynthetic process"/>
    <property type="evidence" value="ECO:0007669"/>
    <property type="project" value="TreeGrafter"/>
</dbReference>
<evidence type="ECO:0000256" key="4">
    <source>
        <dbReference type="ARBA" id="ARBA00022490"/>
    </source>
</evidence>
<evidence type="ECO:0000313" key="13">
    <source>
        <dbReference type="EMBL" id="GCE08718.1"/>
    </source>
</evidence>
<reference evidence="14" key="1">
    <citation type="submission" date="2018-12" db="EMBL/GenBank/DDBJ databases">
        <title>Tengunoibacter tsumagoiensis gen. nov., sp. nov., Dictyobacter kobayashii sp. nov., D. alpinus sp. nov., and D. joshuensis sp. nov. and description of Dictyobacteraceae fam. nov. within the order Ktedonobacterales isolated from Tengu-no-mugimeshi.</title>
        <authorList>
            <person name="Wang C.M."/>
            <person name="Zheng Y."/>
            <person name="Sakai Y."/>
            <person name="Toyoda A."/>
            <person name="Minakuchi Y."/>
            <person name="Abe K."/>
            <person name="Yokota A."/>
            <person name="Yabe S."/>
        </authorList>
    </citation>
    <scope>NUCLEOTIDE SEQUENCE [LARGE SCALE GENOMIC DNA]</scope>
    <source>
        <strain evidence="14">S-27</strain>
    </source>
</reference>
<evidence type="ECO:0000313" key="14">
    <source>
        <dbReference type="Proteomes" id="UP000287224"/>
    </source>
</evidence>
<feature type="binding site" evidence="11">
    <location>
        <position position="100"/>
    </location>
    <ligand>
        <name>Zn(2+)</name>
        <dbReference type="ChEBI" id="CHEBI:29105"/>
    </ligand>
</feature>
<evidence type="ECO:0000256" key="1">
    <source>
        <dbReference type="ARBA" id="ARBA00004496"/>
    </source>
</evidence>
<dbReference type="GO" id="GO:0003700">
    <property type="term" value="F:DNA-binding transcription factor activity"/>
    <property type="evidence" value="ECO:0007669"/>
    <property type="project" value="InterPro"/>
</dbReference>
<dbReference type="CDD" id="cd07153">
    <property type="entry name" value="Fur_like"/>
    <property type="match status" value="1"/>
</dbReference>
<keyword evidence="8" id="KW-0805">Transcription regulation</keyword>
<protein>
    <submittedName>
        <fullName evidence="13">Transcriptional repressor</fullName>
    </submittedName>
</protein>
<dbReference type="PANTHER" id="PTHR33202">
    <property type="entry name" value="ZINC UPTAKE REGULATION PROTEIN"/>
    <property type="match status" value="1"/>
</dbReference>
<keyword evidence="7 11" id="KW-0862">Zinc</keyword>
<comment type="subunit">
    <text evidence="3">Homodimer.</text>
</comment>
<dbReference type="Proteomes" id="UP000287224">
    <property type="component" value="Unassembled WGS sequence"/>
</dbReference>
<dbReference type="Pfam" id="PF01475">
    <property type="entry name" value="FUR"/>
    <property type="match status" value="1"/>
</dbReference>
<comment type="cofactor">
    <cofactor evidence="12">
        <name>Mn(2+)</name>
        <dbReference type="ChEBI" id="CHEBI:29035"/>
    </cofactor>
    <cofactor evidence="12">
        <name>Fe(2+)</name>
        <dbReference type="ChEBI" id="CHEBI:29033"/>
    </cofactor>
    <text evidence="12">Binds 1 Mn(2+) or Fe(2+) ion per subunit.</text>
</comment>
<feature type="binding site" evidence="11">
    <location>
        <position position="140"/>
    </location>
    <ligand>
        <name>Zn(2+)</name>
        <dbReference type="ChEBI" id="CHEBI:29105"/>
    </ligand>
</feature>
<dbReference type="RefSeq" id="WP_126601221.1">
    <property type="nucleotide sequence ID" value="NZ_BIFQ01000002.1"/>
</dbReference>
<dbReference type="InterPro" id="IPR036390">
    <property type="entry name" value="WH_DNA-bd_sf"/>
</dbReference>
<feature type="binding site" evidence="12">
    <location>
        <position position="94"/>
    </location>
    <ligand>
        <name>Fe cation</name>
        <dbReference type="ChEBI" id="CHEBI:24875"/>
    </ligand>
</feature>
<proteinExistence type="inferred from homology"/>
<evidence type="ECO:0000256" key="7">
    <source>
        <dbReference type="ARBA" id="ARBA00022833"/>
    </source>
</evidence>
<name>A0A401ZP81_9CHLR</name>
<keyword evidence="6 11" id="KW-0479">Metal-binding</keyword>
<dbReference type="InterPro" id="IPR002481">
    <property type="entry name" value="FUR"/>
</dbReference>
<evidence type="ECO:0000256" key="2">
    <source>
        <dbReference type="ARBA" id="ARBA00007957"/>
    </source>
</evidence>
<evidence type="ECO:0000256" key="8">
    <source>
        <dbReference type="ARBA" id="ARBA00023015"/>
    </source>
</evidence>
<comment type="caution">
    <text evidence="13">The sequence shown here is derived from an EMBL/GenBank/DDBJ whole genome shotgun (WGS) entry which is preliminary data.</text>
</comment>
<dbReference type="Gene3D" id="3.30.1490.190">
    <property type="match status" value="1"/>
</dbReference>
<comment type="subcellular location">
    <subcellularLocation>
        <location evidence="1">Cytoplasm</location>
    </subcellularLocation>
</comment>
<dbReference type="GO" id="GO:0008270">
    <property type="term" value="F:zinc ion binding"/>
    <property type="evidence" value="ECO:0007669"/>
    <property type="project" value="TreeGrafter"/>
</dbReference>